<keyword evidence="5" id="KW-1185">Reference proteome</keyword>
<organism evidence="4 5">
    <name type="scientific">Seohaeicola saemankumensis</name>
    <dbReference type="NCBI Taxonomy" id="481181"/>
    <lineage>
        <taxon>Bacteria</taxon>
        <taxon>Pseudomonadati</taxon>
        <taxon>Pseudomonadota</taxon>
        <taxon>Alphaproteobacteria</taxon>
        <taxon>Rhodobacterales</taxon>
        <taxon>Roseobacteraceae</taxon>
        <taxon>Seohaeicola</taxon>
    </lineage>
</organism>
<dbReference type="HAMAP" id="MF_01384">
    <property type="entry name" value="UreD"/>
    <property type="match status" value="1"/>
</dbReference>
<evidence type="ECO:0000256" key="1">
    <source>
        <dbReference type="ARBA" id="ARBA00007177"/>
    </source>
</evidence>
<dbReference type="Pfam" id="PF01774">
    <property type="entry name" value="UreD"/>
    <property type="match status" value="1"/>
</dbReference>
<evidence type="ECO:0000313" key="4">
    <source>
        <dbReference type="EMBL" id="MFD1194747.1"/>
    </source>
</evidence>
<accession>A0ABW3TDV2</accession>
<keyword evidence="3" id="KW-0996">Nickel insertion</keyword>
<gene>
    <name evidence="3" type="primary">ureD</name>
    <name evidence="4" type="ORF">ACFQ3C_08705</name>
</gene>
<dbReference type="InterPro" id="IPR002669">
    <property type="entry name" value="UreD"/>
</dbReference>
<keyword evidence="3" id="KW-0963">Cytoplasm</keyword>
<reference evidence="5" key="1">
    <citation type="journal article" date="2019" name="Int. J. Syst. Evol. Microbiol.">
        <title>The Global Catalogue of Microorganisms (GCM) 10K type strain sequencing project: providing services to taxonomists for standard genome sequencing and annotation.</title>
        <authorList>
            <consortium name="The Broad Institute Genomics Platform"/>
            <consortium name="The Broad Institute Genome Sequencing Center for Infectious Disease"/>
            <person name="Wu L."/>
            <person name="Ma J."/>
        </authorList>
    </citation>
    <scope>NUCLEOTIDE SEQUENCE [LARGE SCALE GENOMIC DNA]</scope>
    <source>
        <strain evidence="5">CCUG 55328</strain>
    </source>
</reference>
<evidence type="ECO:0000313" key="5">
    <source>
        <dbReference type="Proteomes" id="UP001597151"/>
    </source>
</evidence>
<proteinExistence type="inferred from homology"/>
<dbReference type="PANTHER" id="PTHR33643">
    <property type="entry name" value="UREASE ACCESSORY PROTEIN D"/>
    <property type="match status" value="1"/>
</dbReference>
<comment type="subcellular location">
    <subcellularLocation>
        <location evidence="3">Cytoplasm</location>
    </subcellularLocation>
</comment>
<evidence type="ECO:0000256" key="2">
    <source>
        <dbReference type="ARBA" id="ARBA00023186"/>
    </source>
</evidence>
<comment type="caution">
    <text evidence="4">The sequence shown here is derived from an EMBL/GenBank/DDBJ whole genome shotgun (WGS) entry which is preliminary data.</text>
</comment>
<protein>
    <recommendedName>
        <fullName evidence="3">Urease accessory protein UreD</fullName>
    </recommendedName>
</protein>
<evidence type="ECO:0000256" key="3">
    <source>
        <dbReference type="HAMAP-Rule" id="MF_01384"/>
    </source>
</evidence>
<name>A0ABW3TDV2_9RHOB</name>
<dbReference type="EMBL" id="JBHTKR010000003">
    <property type="protein sequence ID" value="MFD1194747.1"/>
    <property type="molecule type" value="Genomic_DNA"/>
</dbReference>
<comment type="function">
    <text evidence="3">Required for maturation of urease via the functional incorporation of the urease nickel metallocenter.</text>
</comment>
<dbReference type="PANTHER" id="PTHR33643:SF1">
    <property type="entry name" value="UREASE ACCESSORY PROTEIN D"/>
    <property type="match status" value="1"/>
</dbReference>
<comment type="subunit">
    <text evidence="3">UreD, UreF and UreG form a complex that acts as a GTP-hydrolysis-dependent molecular chaperone, activating the urease apoprotein by helping to assemble the nickel containing metallocenter of UreC. The UreE protein probably delivers the nickel.</text>
</comment>
<comment type="similarity">
    <text evidence="1 3">Belongs to the UreD family.</text>
</comment>
<dbReference type="RefSeq" id="WP_380790620.1">
    <property type="nucleotide sequence ID" value="NZ_JBHTKR010000003.1"/>
</dbReference>
<sequence length="281" mass="30196">MQIVPPANRTGLPRAVGSLLLQSKRRAENGASVLADLRHSGCLKALFPRGAADRLNAVLVNTSGGITGGDDLRIQARVGAASRLSLTTQAAERIYRASSAAPGRVSTRITVEPGARLDWLPQETILFDDARLDRELRVDLAHDSHCLLVETLVFGRTAMGEHVSKLHLSDRISIWREGAPLFIDRMRLSGDADMMLRRTAIGQGAVATASVVMATPADSGAAPALLEQLRPLLPAQAGASVIRPGLLFLRLTASDSFELRRSLLPVLALLNDGPLPRTWMI</sequence>
<dbReference type="Proteomes" id="UP001597151">
    <property type="component" value="Unassembled WGS sequence"/>
</dbReference>
<keyword evidence="2 3" id="KW-0143">Chaperone</keyword>